<evidence type="ECO:0000256" key="6">
    <source>
        <dbReference type="ARBA" id="ARBA00022737"/>
    </source>
</evidence>
<dbReference type="EMBL" id="HBIH01019330">
    <property type="protein sequence ID" value="CAE0327100.1"/>
    <property type="molecule type" value="Transcribed_RNA"/>
</dbReference>
<organism evidence="12">
    <name type="scientific">Strombidium inclinatum</name>
    <dbReference type="NCBI Taxonomy" id="197538"/>
    <lineage>
        <taxon>Eukaryota</taxon>
        <taxon>Sar</taxon>
        <taxon>Alveolata</taxon>
        <taxon>Ciliophora</taxon>
        <taxon>Intramacronucleata</taxon>
        <taxon>Spirotrichea</taxon>
        <taxon>Oligotrichia</taxon>
        <taxon>Strombidiidae</taxon>
        <taxon>Strombidium</taxon>
    </lineage>
</organism>
<evidence type="ECO:0000256" key="2">
    <source>
        <dbReference type="ARBA" id="ARBA00005253"/>
    </source>
</evidence>
<evidence type="ECO:0000256" key="9">
    <source>
        <dbReference type="ARBA" id="ARBA00023212"/>
    </source>
</evidence>
<dbReference type="CDD" id="cd00051">
    <property type="entry name" value="EFh"/>
    <property type="match status" value="1"/>
</dbReference>
<protein>
    <recommendedName>
        <fullName evidence="3">Calmodulin</fullName>
    </recommendedName>
</protein>
<evidence type="ECO:0000256" key="3">
    <source>
        <dbReference type="ARBA" id="ARBA00020786"/>
    </source>
</evidence>
<comment type="similarity">
    <text evidence="2">Belongs to the centrin family.</text>
</comment>
<evidence type="ECO:0000313" key="12">
    <source>
        <dbReference type="EMBL" id="CAE0327100.1"/>
    </source>
</evidence>
<evidence type="ECO:0000256" key="4">
    <source>
        <dbReference type="ARBA" id="ARBA00022490"/>
    </source>
</evidence>
<keyword evidence="6" id="KW-0677">Repeat</keyword>
<sequence length="185" mass="21030">MQLYEKKNRKWYCQRGKGDVLKFTDDEIRKLKECFSALDDDGSGSIGIDELEEPLIGLGFADTREEVLDMIMSVDDDGSGMIEFPEFLEIIKNSDANEKTAKINKFFKDMSNGTLGKNDSMKDLSFNLIVQTMRRQYMMDAILGKGDQKEDGMRILTNVGRQVQYAKMKAKEKDENGSDCSESDD</sequence>
<dbReference type="FunFam" id="1.10.238.10:FF:000178">
    <property type="entry name" value="Calmodulin-2 A"/>
    <property type="match status" value="1"/>
</dbReference>
<dbReference type="AlphaFoldDB" id="A0A7S3IM21"/>
<evidence type="ECO:0000259" key="11">
    <source>
        <dbReference type="PROSITE" id="PS50222"/>
    </source>
</evidence>
<dbReference type="GO" id="GO:0016460">
    <property type="term" value="C:myosin II complex"/>
    <property type="evidence" value="ECO:0007669"/>
    <property type="project" value="TreeGrafter"/>
</dbReference>
<keyword evidence="8" id="KW-0007">Acetylation</keyword>
<dbReference type="GO" id="GO:0005509">
    <property type="term" value="F:calcium ion binding"/>
    <property type="evidence" value="ECO:0007669"/>
    <property type="project" value="InterPro"/>
</dbReference>
<dbReference type="PANTHER" id="PTHR23048:SF0">
    <property type="entry name" value="CALMODULIN LIKE 3"/>
    <property type="match status" value="1"/>
</dbReference>
<dbReference type="InterPro" id="IPR002048">
    <property type="entry name" value="EF_hand_dom"/>
</dbReference>
<name>A0A7S3IM21_9SPIT</name>
<feature type="domain" description="EF-hand" evidence="11">
    <location>
        <begin position="62"/>
        <end position="97"/>
    </location>
</feature>
<comment type="function">
    <text evidence="10">Plays a fundamental role in microtubule organizing center structure and function. Component of the infraciliary lattice (ICL) and the ciliary basal bodies.</text>
</comment>
<evidence type="ECO:0000256" key="1">
    <source>
        <dbReference type="ARBA" id="ARBA00004245"/>
    </source>
</evidence>
<gene>
    <name evidence="12" type="ORF">SINC0208_LOCUS7727</name>
</gene>
<keyword evidence="4" id="KW-0963">Cytoplasm</keyword>
<keyword evidence="5" id="KW-0479">Metal-binding</keyword>
<accession>A0A7S3IM21</accession>
<dbReference type="Pfam" id="PF13499">
    <property type="entry name" value="EF-hand_7"/>
    <property type="match status" value="1"/>
</dbReference>
<dbReference type="InterPro" id="IPR011992">
    <property type="entry name" value="EF-hand-dom_pair"/>
</dbReference>
<keyword evidence="9" id="KW-0206">Cytoskeleton</keyword>
<dbReference type="SMART" id="SM00054">
    <property type="entry name" value="EFh"/>
    <property type="match status" value="2"/>
</dbReference>
<dbReference type="PANTHER" id="PTHR23048">
    <property type="entry name" value="MYOSIN LIGHT CHAIN 1, 3"/>
    <property type="match status" value="1"/>
</dbReference>
<dbReference type="PROSITE" id="PS50222">
    <property type="entry name" value="EF_HAND_2"/>
    <property type="match status" value="2"/>
</dbReference>
<comment type="subcellular location">
    <subcellularLocation>
        <location evidence="1">Cytoplasm</location>
        <location evidence="1">Cytoskeleton</location>
    </subcellularLocation>
</comment>
<evidence type="ECO:0000256" key="10">
    <source>
        <dbReference type="ARBA" id="ARBA00025692"/>
    </source>
</evidence>
<dbReference type="Gene3D" id="1.10.238.10">
    <property type="entry name" value="EF-hand"/>
    <property type="match status" value="1"/>
</dbReference>
<dbReference type="PROSITE" id="PS00018">
    <property type="entry name" value="EF_HAND_1"/>
    <property type="match status" value="2"/>
</dbReference>
<dbReference type="InterPro" id="IPR050230">
    <property type="entry name" value="CALM/Myosin/TropC-like"/>
</dbReference>
<proteinExistence type="inferred from homology"/>
<evidence type="ECO:0000256" key="8">
    <source>
        <dbReference type="ARBA" id="ARBA00022990"/>
    </source>
</evidence>
<dbReference type="InterPro" id="IPR018247">
    <property type="entry name" value="EF_Hand_1_Ca_BS"/>
</dbReference>
<evidence type="ECO:0000256" key="5">
    <source>
        <dbReference type="ARBA" id="ARBA00022723"/>
    </source>
</evidence>
<feature type="domain" description="EF-hand" evidence="11">
    <location>
        <begin position="26"/>
        <end position="61"/>
    </location>
</feature>
<reference evidence="12" key="1">
    <citation type="submission" date="2021-01" db="EMBL/GenBank/DDBJ databases">
        <authorList>
            <person name="Corre E."/>
            <person name="Pelletier E."/>
            <person name="Niang G."/>
            <person name="Scheremetjew M."/>
            <person name="Finn R."/>
            <person name="Kale V."/>
            <person name="Holt S."/>
            <person name="Cochrane G."/>
            <person name="Meng A."/>
            <person name="Brown T."/>
            <person name="Cohen L."/>
        </authorList>
    </citation>
    <scope>NUCLEOTIDE SEQUENCE</scope>
    <source>
        <strain evidence="12">S3</strain>
    </source>
</reference>
<evidence type="ECO:0000256" key="7">
    <source>
        <dbReference type="ARBA" id="ARBA00022837"/>
    </source>
</evidence>
<dbReference type="SUPFAM" id="SSF47473">
    <property type="entry name" value="EF-hand"/>
    <property type="match status" value="1"/>
</dbReference>
<keyword evidence="7" id="KW-0106">Calcium</keyword>